<comment type="pathway">
    <text evidence="1">Amino-acid biosynthesis; L-threonine biosynthesis; L-threonine from L-aspartate: step 4/5.</text>
</comment>
<dbReference type="PANTHER" id="PTHR20861:SF1">
    <property type="entry name" value="HOMOSERINE KINASE"/>
    <property type="match status" value="1"/>
</dbReference>
<keyword evidence="10" id="KW-0067">ATP-binding</keyword>
<dbReference type="InterPro" id="IPR014721">
    <property type="entry name" value="Ribsml_uS5_D2-typ_fold_subgr"/>
</dbReference>
<dbReference type="GO" id="GO:0004413">
    <property type="term" value="F:homoserine kinase activity"/>
    <property type="evidence" value="ECO:0007669"/>
    <property type="project" value="UniProtKB-EC"/>
</dbReference>
<evidence type="ECO:0000256" key="8">
    <source>
        <dbReference type="ARBA" id="ARBA00022741"/>
    </source>
</evidence>
<dbReference type="GO" id="GO:0009088">
    <property type="term" value="P:threonine biosynthetic process"/>
    <property type="evidence" value="ECO:0007669"/>
    <property type="project" value="UniProtKB-KW"/>
</dbReference>
<evidence type="ECO:0000256" key="5">
    <source>
        <dbReference type="ARBA" id="ARBA00022605"/>
    </source>
</evidence>
<evidence type="ECO:0000256" key="1">
    <source>
        <dbReference type="ARBA" id="ARBA00005015"/>
    </source>
</evidence>
<dbReference type="PROSITE" id="PS00627">
    <property type="entry name" value="GHMP_KINASES_ATP"/>
    <property type="match status" value="1"/>
</dbReference>
<evidence type="ECO:0000259" key="12">
    <source>
        <dbReference type="Pfam" id="PF00288"/>
    </source>
</evidence>
<keyword evidence="7" id="KW-0791">Threonine biosynthesis</keyword>
<keyword evidence="9" id="KW-0418">Kinase</keyword>
<name>A0A9D4U0Q1_ADICA</name>
<keyword evidence="5" id="KW-0028">Amino-acid biosynthesis</keyword>
<dbReference type="EMBL" id="JABFUD020000025">
    <property type="protein sequence ID" value="KAI5059329.1"/>
    <property type="molecule type" value="Genomic_DNA"/>
</dbReference>
<evidence type="ECO:0000256" key="4">
    <source>
        <dbReference type="ARBA" id="ARBA00017858"/>
    </source>
</evidence>
<dbReference type="InterPro" id="IPR036554">
    <property type="entry name" value="GHMP_kinase_C_sf"/>
</dbReference>
<evidence type="ECO:0000256" key="6">
    <source>
        <dbReference type="ARBA" id="ARBA00022679"/>
    </source>
</evidence>
<reference evidence="14" key="1">
    <citation type="submission" date="2021-01" db="EMBL/GenBank/DDBJ databases">
        <title>Adiantum capillus-veneris genome.</title>
        <authorList>
            <person name="Fang Y."/>
            <person name="Liao Q."/>
        </authorList>
    </citation>
    <scope>NUCLEOTIDE SEQUENCE</scope>
    <source>
        <strain evidence="14">H3</strain>
        <tissue evidence="14">Leaf</tissue>
    </source>
</reference>
<keyword evidence="8" id="KW-0547">Nucleotide-binding</keyword>
<comment type="catalytic activity">
    <reaction evidence="11">
        <text>L-homoserine + ATP = O-phospho-L-homoserine + ADP + H(+)</text>
        <dbReference type="Rhea" id="RHEA:13985"/>
        <dbReference type="ChEBI" id="CHEBI:15378"/>
        <dbReference type="ChEBI" id="CHEBI:30616"/>
        <dbReference type="ChEBI" id="CHEBI:57476"/>
        <dbReference type="ChEBI" id="CHEBI:57590"/>
        <dbReference type="ChEBI" id="CHEBI:456216"/>
        <dbReference type="EC" id="2.7.1.39"/>
    </reaction>
    <physiologicalReaction direction="left-to-right" evidence="11">
        <dbReference type="Rhea" id="RHEA:13986"/>
    </physiologicalReaction>
</comment>
<evidence type="ECO:0000256" key="9">
    <source>
        <dbReference type="ARBA" id="ARBA00022777"/>
    </source>
</evidence>
<evidence type="ECO:0000313" key="14">
    <source>
        <dbReference type="EMBL" id="KAI5059329.1"/>
    </source>
</evidence>
<dbReference type="SUPFAM" id="SSF54211">
    <property type="entry name" value="Ribosomal protein S5 domain 2-like"/>
    <property type="match status" value="1"/>
</dbReference>
<keyword evidence="6" id="KW-0808">Transferase</keyword>
<evidence type="ECO:0000256" key="2">
    <source>
        <dbReference type="ARBA" id="ARBA00007370"/>
    </source>
</evidence>
<evidence type="ECO:0000313" key="15">
    <source>
        <dbReference type="Proteomes" id="UP000886520"/>
    </source>
</evidence>
<dbReference type="Gene3D" id="3.30.70.890">
    <property type="entry name" value="GHMP kinase, C-terminal domain"/>
    <property type="match status" value="1"/>
</dbReference>
<dbReference type="InterPro" id="IPR020568">
    <property type="entry name" value="Ribosomal_Su5_D2-typ_SF"/>
</dbReference>
<dbReference type="GO" id="GO:0005524">
    <property type="term" value="F:ATP binding"/>
    <property type="evidence" value="ECO:0007669"/>
    <property type="project" value="UniProtKB-KW"/>
</dbReference>
<dbReference type="InterPro" id="IPR006203">
    <property type="entry name" value="GHMP_knse_ATP-bd_CS"/>
</dbReference>
<dbReference type="PRINTS" id="PR00958">
    <property type="entry name" value="HOMSERKINASE"/>
</dbReference>
<keyword evidence="15" id="KW-1185">Reference proteome</keyword>
<dbReference type="InterPro" id="IPR006204">
    <property type="entry name" value="GHMP_kinase_N_dom"/>
</dbReference>
<feature type="domain" description="GHMP kinase C-terminal" evidence="13">
    <location>
        <begin position="283"/>
        <end position="338"/>
    </location>
</feature>
<dbReference type="AlphaFoldDB" id="A0A9D4U0Q1"/>
<dbReference type="InterPro" id="IPR013750">
    <property type="entry name" value="GHMP_kinase_C_dom"/>
</dbReference>
<dbReference type="Pfam" id="PF08544">
    <property type="entry name" value="GHMP_kinases_C"/>
    <property type="match status" value="1"/>
</dbReference>
<dbReference type="Gene3D" id="3.30.230.10">
    <property type="match status" value="1"/>
</dbReference>
<dbReference type="PANTHER" id="PTHR20861">
    <property type="entry name" value="HOMOSERINE/4-DIPHOSPHOCYTIDYL-2-C-METHYL-D-ERYTHRITOL KINASE"/>
    <property type="match status" value="1"/>
</dbReference>
<dbReference type="Pfam" id="PF00288">
    <property type="entry name" value="GHMP_kinases_N"/>
    <property type="match status" value="1"/>
</dbReference>
<dbReference type="SUPFAM" id="SSF55060">
    <property type="entry name" value="GHMP Kinase, C-terminal domain"/>
    <property type="match status" value="1"/>
</dbReference>
<proteinExistence type="inferred from homology"/>
<sequence>MAQCCLPRSGYGEVGYKLKSLSGYVSTNCNSGRFAVLIRCEAKTKWHSPSLSQLTASEPFPKLTTVEAFAPATVANLGPGFDFLGCAVDGLGDRVIANISQDIPPGKVSISSVNGDGGKLSLESDQNCAGIAAQATLELLGVTSMGVSLSLHKGLPLGSGLGSSAASAAAAAVAVNALFGSPLSKDQLVLAALVSEAAVSGYHADNVAPCLMGGFVLVHSYEPLRLIPLPFPPHLDLFFVLVSPEFEAPTKKMRAVLPTHISMLDHISNCSQASSLVCAVLCGDISLLGKSLSSDTIVEPKRSPLIPGLREVKEAALHAGAFGCTISGAGPTAVAITNSYDMGVMIGEKMVESFLRYGKLKATAHVQRLDREGARTM</sequence>
<evidence type="ECO:0000256" key="7">
    <source>
        <dbReference type="ARBA" id="ARBA00022697"/>
    </source>
</evidence>
<dbReference type="EC" id="2.7.1.39" evidence="3"/>
<comment type="similarity">
    <text evidence="2">Belongs to the GHMP kinase family. Homoserine kinase subfamily.</text>
</comment>
<evidence type="ECO:0000256" key="11">
    <source>
        <dbReference type="ARBA" id="ARBA00049913"/>
    </source>
</evidence>
<accession>A0A9D4U0Q1</accession>
<dbReference type="InterPro" id="IPR000870">
    <property type="entry name" value="Homoserine_kinase"/>
</dbReference>
<dbReference type="NCBIfam" id="TIGR00191">
    <property type="entry name" value="thrB"/>
    <property type="match status" value="1"/>
</dbReference>
<dbReference type="OrthoDB" id="195231at2759"/>
<organism evidence="14 15">
    <name type="scientific">Adiantum capillus-veneris</name>
    <name type="common">Maidenhair fern</name>
    <dbReference type="NCBI Taxonomy" id="13818"/>
    <lineage>
        <taxon>Eukaryota</taxon>
        <taxon>Viridiplantae</taxon>
        <taxon>Streptophyta</taxon>
        <taxon>Embryophyta</taxon>
        <taxon>Tracheophyta</taxon>
        <taxon>Polypodiopsida</taxon>
        <taxon>Polypodiidae</taxon>
        <taxon>Polypodiales</taxon>
        <taxon>Pteridineae</taxon>
        <taxon>Pteridaceae</taxon>
        <taxon>Vittarioideae</taxon>
        <taxon>Adiantum</taxon>
    </lineage>
</organism>
<feature type="domain" description="GHMP kinase N-terminal" evidence="12">
    <location>
        <begin position="132"/>
        <end position="214"/>
    </location>
</feature>
<evidence type="ECO:0000259" key="13">
    <source>
        <dbReference type="Pfam" id="PF08544"/>
    </source>
</evidence>
<comment type="caution">
    <text evidence="14">The sequence shown here is derived from an EMBL/GenBank/DDBJ whole genome shotgun (WGS) entry which is preliminary data.</text>
</comment>
<dbReference type="Proteomes" id="UP000886520">
    <property type="component" value="Chromosome 25"/>
</dbReference>
<evidence type="ECO:0000256" key="10">
    <source>
        <dbReference type="ARBA" id="ARBA00022840"/>
    </source>
</evidence>
<protein>
    <recommendedName>
        <fullName evidence="4">Homoserine kinase</fullName>
        <ecNumber evidence="3">2.7.1.39</ecNumber>
    </recommendedName>
</protein>
<evidence type="ECO:0000256" key="3">
    <source>
        <dbReference type="ARBA" id="ARBA00012078"/>
    </source>
</evidence>
<dbReference type="HAMAP" id="MF_00384">
    <property type="entry name" value="Homoser_kinase"/>
    <property type="match status" value="1"/>
</dbReference>
<dbReference type="NCBIfam" id="NF002288">
    <property type="entry name" value="PRK01212.1-4"/>
    <property type="match status" value="1"/>
</dbReference>
<gene>
    <name evidence="14" type="ORF">GOP47_0025648</name>
</gene>